<dbReference type="OrthoDB" id="9794844at2"/>
<dbReference type="Proteomes" id="UP000199073">
    <property type="component" value="Unassembled WGS sequence"/>
</dbReference>
<dbReference type="AlphaFoldDB" id="A0A1H0PT82"/>
<organism evidence="1 2">
    <name type="scientific">Desulforhopalus singaporensis</name>
    <dbReference type="NCBI Taxonomy" id="91360"/>
    <lineage>
        <taxon>Bacteria</taxon>
        <taxon>Pseudomonadati</taxon>
        <taxon>Thermodesulfobacteriota</taxon>
        <taxon>Desulfobulbia</taxon>
        <taxon>Desulfobulbales</taxon>
        <taxon>Desulfocapsaceae</taxon>
        <taxon>Desulforhopalus</taxon>
    </lineage>
</organism>
<proteinExistence type="predicted"/>
<evidence type="ECO:0000313" key="2">
    <source>
        <dbReference type="Proteomes" id="UP000199073"/>
    </source>
</evidence>
<gene>
    <name evidence="1" type="ORF">SAMN05660330_01757</name>
</gene>
<dbReference type="STRING" id="91360.SAMN05660330_01757"/>
<evidence type="ECO:0008006" key="3">
    <source>
        <dbReference type="Google" id="ProtNLM"/>
    </source>
</evidence>
<dbReference type="EMBL" id="FNJI01000010">
    <property type="protein sequence ID" value="SDP08367.1"/>
    <property type="molecule type" value="Genomic_DNA"/>
</dbReference>
<sequence>MSMLSGMKKICCYSAVLLLVGVTGGCMGLQQSNTMSTVPVSNDLGPVSNIVMSYGDIELPIEMQLVAKESMALRTDSFEEGIHVYRGRVEITSLKDYVISSMRQNKWKLVGEASYNNVMLAFTKPNKTCMVILSESVAALGKTQANFYVTVDVAAANRLNPFGEPVVQ</sequence>
<protein>
    <recommendedName>
        <fullName evidence="3">Lipoprotein</fullName>
    </recommendedName>
</protein>
<accession>A0A1H0PT82</accession>
<keyword evidence="2" id="KW-1185">Reference proteome</keyword>
<dbReference type="RefSeq" id="WP_092221890.1">
    <property type="nucleotide sequence ID" value="NZ_FNJI01000010.1"/>
</dbReference>
<evidence type="ECO:0000313" key="1">
    <source>
        <dbReference type="EMBL" id="SDP08367.1"/>
    </source>
</evidence>
<name>A0A1H0PT82_9BACT</name>
<reference evidence="1 2" key="1">
    <citation type="submission" date="2016-10" db="EMBL/GenBank/DDBJ databases">
        <authorList>
            <person name="de Groot N.N."/>
        </authorList>
    </citation>
    <scope>NUCLEOTIDE SEQUENCE [LARGE SCALE GENOMIC DNA]</scope>
    <source>
        <strain evidence="1 2">DSM 12130</strain>
    </source>
</reference>